<dbReference type="FunFam" id="3.30.420.210:FF:000003">
    <property type="entry name" value="UBX domain protein 11"/>
    <property type="match status" value="1"/>
</dbReference>
<evidence type="ECO:0000256" key="6">
    <source>
        <dbReference type="ARBA" id="ARBA00062345"/>
    </source>
</evidence>
<gene>
    <name evidence="12" type="ORF">TRFO_33980</name>
</gene>
<dbReference type="InterPro" id="IPR036241">
    <property type="entry name" value="NSFL1C_SEP_dom_sf"/>
</dbReference>
<evidence type="ECO:0000313" key="13">
    <source>
        <dbReference type="Proteomes" id="UP000179807"/>
    </source>
</evidence>
<keyword evidence="4" id="KW-0206">Cytoskeleton</keyword>
<dbReference type="PANTHER" id="PTHR23333">
    <property type="entry name" value="UBX DOMAIN CONTAINING PROTEIN"/>
    <property type="match status" value="1"/>
</dbReference>
<keyword evidence="3" id="KW-0175">Coiled coil</keyword>
<proteinExistence type="predicted"/>
<comment type="subcellular location">
    <subcellularLocation>
        <location evidence="1">Cytoplasm</location>
        <location evidence="1">Cytoskeleton</location>
    </subcellularLocation>
</comment>
<dbReference type="Gene3D" id="3.30.420.210">
    <property type="entry name" value="SEP domain"/>
    <property type="match status" value="1"/>
</dbReference>
<sequence length="307" mass="34782">MLSHTWGKGKTPTITKPALGNLKPVSTLEGNESSEFPNAKLINLERTVSEQIDEICELRRQLLEEKAKNLALEQKIQEMTDFLDDYGLKWVGGPRPQKDDSNPFVFGPDHSLFIQKIEELNNIAEPTKIEFVQNGNISTLKYQKPVTIALYDKGFTLDGNSIRLYEKPINQSFLKDILDGFFPQEFKEKFPEGIKFKVEDKRSQNIIRPNMNRNEKNTSSNLELLPPPTNIGSGDGVVKLRIPALPDVVVRISKEMKVSDLIHLIEDNFDIHQIKLASPLTTEAFDENALLSNVGLYPRGYAIVVYK</sequence>
<dbReference type="Pfam" id="PF08059">
    <property type="entry name" value="SEP"/>
    <property type="match status" value="1"/>
</dbReference>
<dbReference type="PROSITE" id="PS51399">
    <property type="entry name" value="SEP"/>
    <property type="match status" value="1"/>
</dbReference>
<evidence type="ECO:0000256" key="7">
    <source>
        <dbReference type="ARBA" id="ARBA00073759"/>
    </source>
</evidence>
<dbReference type="Proteomes" id="UP000179807">
    <property type="component" value="Unassembled WGS sequence"/>
</dbReference>
<comment type="subunit">
    <text evidence="6">Interacts with GNA12, GNA13, RND1, RND2 and RND3.</text>
</comment>
<evidence type="ECO:0000256" key="5">
    <source>
        <dbReference type="ARBA" id="ARBA00059434"/>
    </source>
</evidence>
<dbReference type="GO" id="GO:0043161">
    <property type="term" value="P:proteasome-mediated ubiquitin-dependent protein catabolic process"/>
    <property type="evidence" value="ECO:0007669"/>
    <property type="project" value="TreeGrafter"/>
</dbReference>
<organism evidence="12 13">
    <name type="scientific">Tritrichomonas foetus</name>
    <dbReference type="NCBI Taxonomy" id="1144522"/>
    <lineage>
        <taxon>Eukaryota</taxon>
        <taxon>Metamonada</taxon>
        <taxon>Parabasalia</taxon>
        <taxon>Tritrichomonadida</taxon>
        <taxon>Tritrichomonadidae</taxon>
        <taxon>Tritrichomonas</taxon>
    </lineage>
</organism>
<keyword evidence="13" id="KW-1185">Reference proteome</keyword>
<evidence type="ECO:0000256" key="4">
    <source>
        <dbReference type="ARBA" id="ARBA00023212"/>
    </source>
</evidence>
<dbReference type="PANTHER" id="PTHR23333:SF4">
    <property type="entry name" value="UBX DOMAIN-CONTAINING PROTEIN 11"/>
    <property type="match status" value="1"/>
</dbReference>
<accession>A0A1J4JPW7</accession>
<dbReference type="GO" id="GO:0043130">
    <property type="term" value="F:ubiquitin binding"/>
    <property type="evidence" value="ECO:0007669"/>
    <property type="project" value="TreeGrafter"/>
</dbReference>
<dbReference type="RefSeq" id="XP_068352700.1">
    <property type="nucleotide sequence ID" value="XM_068509398.1"/>
</dbReference>
<evidence type="ECO:0000256" key="8">
    <source>
        <dbReference type="ARBA" id="ARBA00075811"/>
    </source>
</evidence>
<dbReference type="OrthoDB" id="25887at2759"/>
<evidence type="ECO:0000256" key="9">
    <source>
        <dbReference type="ARBA" id="ARBA00081109"/>
    </source>
</evidence>
<comment type="caution">
    <text evidence="12">The sequence shown here is derived from an EMBL/GenBank/DDBJ whole genome shotgun (WGS) entry which is preliminary data.</text>
</comment>
<protein>
    <recommendedName>
        <fullName evidence="7">UBX domain-containing protein 11</fullName>
    </recommendedName>
    <alternativeName>
        <fullName evidence="9">Socius</fullName>
    </alternativeName>
    <alternativeName>
        <fullName evidence="8">UBX domain-containing protein 5</fullName>
    </alternativeName>
</protein>
<comment type="function">
    <text evidence="5">May be involved in the reorganization of actin cytoskeleton mediated by RND1, RND2 and RND3. Promotes RHOA activation mediated by GNA12 and GNA13.</text>
</comment>
<dbReference type="SUPFAM" id="SSF102848">
    <property type="entry name" value="NSFL1 (p97 ATPase) cofactor p47, SEP domain"/>
    <property type="match status" value="1"/>
</dbReference>
<dbReference type="EMBL" id="MLAK01000999">
    <property type="protein sequence ID" value="OHS99563.1"/>
    <property type="molecule type" value="Genomic_DNA"/>
</dbReference>
<feature type="domain" description="SEP" evidence="11">
    <location>
        <begin position="143"/>
        <end position="207"/>
    </location>
</feature>
<dbReference type="AlphaFoldDB" id="A0A1J4JPW7"/>
<dbReference type="SMART" id="SM00553">
    <property type="entry name" value="SEP"/>
    <property type="match status" value="1"/>
</dbReference>
<dbReference type="VEuPathDB" id="TrichDB:TRFO_33980"/>
<keyword evidence="2" id="KW-0963">Cytoplasm</keyword>
<evidence type="ECO:0000256" key="3">
    <source>
        <dbReference type="ARBA" id="ARBA00023054"/>
    </source>
</evidence>
<evidence type="ECO:0000256" key="1">
    <source>
        <dbReference type="ARBA" id="ARBA00004245"/>
    </source>
</evidence>
<name>A0A1J4JPW7_9EUKA</name>
<evidence type="ECO:0000256" key="2">
    <source>
        <dbReference type="ARBA" id="ARBA00022490"/>
    </source>
</evidence>
<evidence type="ECO:0000256" key="10">
    <source>
        <dbReference type="SAM" id="MobiDB-lite"/>
    </source>
</evidence>
<dbReference type="GeneID" id="94844102"/>
<dbReference type="GO" id="GO:0005856">
    <property type="term" value="C:cytoskeleton"/>
    <property type="evidence" value="ECO:0007669"/>
    <property type="project" value="UniProtKB-SubCell"/>
</dbReference>
<dbReference type="InterPro" id="IPR012989">
    <property type="entry name" value="SEP_domain"/>
</dbReference>
<feature type="region of interest" description="Disordered" evidence="10">
    <location>
        <begin position="1"/>
        <end position="33"/>
    </location>
</feature>
<evidence type="ECO:0000313" key="12">
    <source>
        <dbReference type="EMBL" id="OHS99563.1"/>
    </source>
</evidence>
<reference evidence="12" key="1">
    <citation type="submission" date="2016-10" db="EMBL/GenBank/DDBJ databases">
        <authorList>
            <person name="Benchimol M."/>
            <person name="Almeida L.G."/>
            <person name="Vasconcelos A.T."/>
            <person name="Perreira-Neves A."/>
            <person name="Rosa I.A."/>
            <person name="Tasca T."/>
            <person name="Bogo M.R."/>
            <person name="de Souza W."/>
        </authorList>
    </citation>
    <scope>NUCLEOTIDE SEQUENCE [LARGE SCALE GENOMIC DNA]</scope>
    <source>
        <strain evidence="12">K</strain>
    </source>
</reference>
<evidence type="ECO:0000259" key="11">
    <source>
        <dbReference type="PROSITE" id="PS51399"/>
    </source>
</evidence>